<dbReference type="EMBL" id="CP031078">
    <property type="protein sequence ID" value="AYF01272.1"/>
    <property type="molecule type" value="Genomic_DNA"/>
</dbReference>
<reference evidence="4" key="1">
    <citation type="submission" date="2018-07" db="EMBL/GenBank/DDBJ databases">
        <title>Genome Structure of the Opportunistic Pathogen Paracoccus yeei (Alphaproteobacteria) and Identification of Putative Virulence Factors.</title>
        <authorList>
            <person name="Lasek R."/>
            <person name="Szuplewska M."/>
            <person name="Mitura M."/>
            <person name="Decewicz P."/>
            <person name="Chmielowska C."/>
            <person name="Pawlot A."/>
            <person name="Sentkowska D."/>
            <person name="Czarnecki J."/>
            <person name="Bartosik D."/>
        </authorList>
    </citation>
    <scope>NUCLEOTIDE SEQUENCE [LARGE SCALE GENOMIC DNA]</scope>
    <source>
        <strain evidence="4">CCUG 32053</strain>
    </source>
</reference>
<dbReference type="Pfam" id="PF16461">
    <property type="entry name" value="Phage_TTP_12"/>
    <property type="match status" value="1"/>
</dbReference>
<dbReference type="Proteomes" id="UP000272010">
    <property type="component" value="Chromosome"/>
</dbReference>
<dbReference type="RefSeq" id="WP_120441678.1">
    <property type="nucleotide sequence ID" value="NZ_CAJGAB010000011.1"/>
</dbReference>
<feature type="region of interest" description="Disordered" evidence="1">
    <location>
        <begin position="43"/>
        <end position="63"/>
    </location>
</feature>
<protein>
    <recommendedName>
        <fullName evidence="2">Lambda phage tail tube protein N-terminal domain-containing protein</fullName>
    </recommendedName>
</protein>
<dbReference type="InterPro" id="IPR032494">
    <property type="entry name" value="Phage_TTP_N"/>
</dbReference>
<evidence type="ECO:0000313" key="3">
    <source>
        <dbReference type="EMBL" id="AYF01272.1"/>
    </source>
</evidence>
<sequence>MAELPSQAEVAWDDELWIGPVGTGGTVSAWTQIFGIEELNTPERTPDDIDVTHMQSPGRSRETIPGLMSVADWSQDLQYWPTHASQILLDELATLTETGEAEDVLVEFNVGGIRRTYRGYVNAFTPQASVGEKRMVTLSLKIFERRAANPRPVTP</sequence>
<name>A0A386UN82_9RHOB</name>
<evidence type="ECO:0000313" key="4">
    <source>
        <dbReference type="Proteomes" id="UP000272010"/>
    </source>
</evidence>
<accession>A0A386UN82</accession>
<dbReference type="Gene3D" id="4.10.410.40">
    <property type="match status" value="1"/>
</dbReference>
<evidence type="ECO:0000256" key="1">
    <source>
        <dbReference type="SAM" id="MobiDB-lite"/>
    </source>
</evidence>
<gene>
    <name evidence="3" type="ORF">PY32053_01645</name>
</gene>
<proteinExistence type="predicted"/>
<organism evidence="3 4">
    <name type="scientific">Paracoccus yeei</name>
    <dbReference type="NCBI Taxonomy" id="147645"/>
    <lineage>
        <taxon>Bacteria</taxon>
        <taxon>Pseudomonadati</taxon>
        <taxon>Pseudomonadota</taxon>
        <taxon>Alphaproteobacteria</taxon>
        <taxon>Rhodobacterales</taxon>
        <taxon>Paracoccaceae</taxon>
        <taxon>Paracoccus</taxon>
    </lineage>
</organism>
<evidence type="ECO:0000259" key="2">
    <source>
        <dbReference type="Pfam" id="PF16461"/>
    </source>
</evidence>
<dbReference type="AlphaFoldDB" id="A0A386UN82"/>
<feature type="domain" description="Lambda phage tail tube protein N-terminal" evidence="2">
    <location>
        <begin position="29"/>
        <end position="142"/>
    </location>
</feature>